<feature type="transmembrane region" description="Helical" evidence="3">
    <location>
        <begin position="12"/>
        <end position="30"/>
    </location>
</feature>
<evidence type="ECO:0000256" key="3">
    <source>
        <dbReference type="SAM" id="Phobius"/>
    </source>
</evidence>
<dbReference type="InterPro" id="IPR012902">
    <property type="entry name" value="N_methyl_site"/>
</dbReference>
<comment type="caution">
    <text evidence="4">The sequence shown here is derived from an EMBL/GenBank/DDBJ whole genome shotgun (WGS) entry which is preliminary data.</text>
</comment>
<dbReference type="EMBL" id="JBHSRI010000002">
    <property type="protein sequence ID" value="MFC6037850.1"/>
    <property type="molecule type" value="Genomic_DNA"/>
</dbReference>
<keyword evidence="2" id="KW-0178">Competence</keyword>
<keyword evidence="3" id="KW-0812">Transmembrane</keyword>
<evidence type="ECO:0000313" key="4">
    <source>
        <dbReference type="EMBL" id="MFC6037850.1"/>
    </source>
</evidence>
<comment type="subcellular location">
    <subcellularLocation>
        <location evidence="1">Cell surface</location>
    </subcellularLocation>
</comment>
<dbReference type="PROSITE" id="PS00409">
    <property type="entry name" value="PROKAR_NTER_METHYL"/>
    <property type="match status" value="1"/>
</dbReference>
<keyword evidence="3" id="KW-0472">Membrane</keyword>
<evidence type="ECO:0000256" key="1">
    <source>
        <dbReference type="ARBA" id="ARBA00004241"/>
    </source>
</evidence>
<keyword evidence="5" id="KW-1185">Reference proteome</keyword>
<evidence type="ECO:0000256" key="2">
    <source>
        <dbReference type="ARBA" id="ARBA00023287"/>
    </source>
</evidence>
<keyword evidence="3" id="KW-1133">Transmembrane helix</keyword>
<organism evidence="4 5">
    <name type="scientific">Paenisporosarcina macmurdoensis</name>
    <dbReference type="NCBI Taxonomy" id="212659"/>
    <lineage>
        <taxon>Bacteria</taxon>
        <taxon>Bacillati</taxon>
        <taxon>Bacillota</taxon>
        <taxon>Bacilli</taxon>
        <taxon>Bacillales</taxon>
        <taxon>Caryophanaceae</taxon>
        <taxon>Paenisporosarcina</taxon>
    </lineage>
</organism>
<sequence length="143" mass="16065">MNSQKGITLVELLAALALVGMLVILIFSVMSQGMKASERNTTTQRLQQEANLIVEKLRNEHLLDSQQAGYTPIFELEIVDDNLQIKNGEILSSGYEYEFLDAVTPSTVDPKKMIINRSKNQGFKMEIKSGDHIYIIETAFSKL</sequence>
<gene>
    <name evidence="4" type="ORF">ACFPYN_00155</name>
</gene>
<dbReference type="SUPFAM" id="SSF54523">
    <property type="entry name" value="Pili subunits"/>
    <property type="match status" value="1"/>
</dbReference>
<dbReference type="InterPro" id="IPR045584">
    <property type="entry name" value="Pilin-like"/>
</dbReference>
<name>A0ABW1L0N6_9BACL</name>
<accession>A0ABW1L0N6</accession>
<dbReference type="Proteomes" id="UP001596170">
    <property type="component" value="Unassembled WGS sequence"/>
</dbReference>
<dbReference type="RefSeq" id="WP_377731842.1">
    <property type="nucleotide sequence ID" value="NZ_JBHSRI010000002.1"/>
</dbReference>
<reference evidence="5" key="1">
    <citation type="journal article" date="2019" name="Int. J. Syst. Evol. Microbiol.">
        <title>The Global Catalogue of Microorganisms (GCM) 10K type strain sequencing project: providing services to taxonomists for standard genome sequencing and annotation.</title>
        <authorList>
            <consortium name="The Broad Institute Genomics Platform"/>
            <consortium name="The Broad Institute Genome Sequencing Center for Infectious Disease"/>
            <person name="Wu L."/>
            <person name="Ma J."/>
        </authorList>
    </citation>
    <scope>NUCLEOTIDE SEQUENCE [LARGE SCALE GENOMIC DNA]</scope>
    <source>
        <strain evidence="5">CCUG 54527</strain>
    </source>
</reference>
<protein>
    <submittedName>
        <fullName evidence="4">PilW family protein</fullName>
    </submittedName>
</protein>
<dbReference type="Pfam" id="PF07963">
    <property type="entry name" value="N_methyl"/>
    <property type="match status" value="1"/>
</dbReference>
<evidence type="ECO:0000313" key="5">
    <source>
        <dbReference type="Proteomes" id="UP001596170"/>
    </source>
</evidence>
<proteinExistence type="predicted"/>